<feature type="region of interest" description="Disordered" evidence="1">
    <location>
        <begin position="1"/>
        <end position="30"/>
    </location>
</feature>
<gene>
    <name evidence="2" type="ORF">N0K08_19110</name>
</gene>
<evidence type="ECO:0000256" key="1">
    <source>
        <dbReference type="SAM" id="MobiDB-lite"/>
    </source>
</evidence>
<keyword evidence="3" id="KW-1185">Reference proteome</keyword>
<evidence type="ECO:0000313" key="2">
    <source>
        <dbReference type="EMBL" id="MCT9812746.1"/>
    </source>
</evidence>
<name>A0ABT2PS93_9BURK</name>
<accession>A0ABT2PS93</accession>
<sequence length="103" mass="10800">MTDQDKTPAGAAQAGSAPAQSERRTVSDPRDVATLVMSRMSMVNAKKDELTIAIKGLSDVTQQLAHAYAEQMKAIEKLVKRVKALEAAGAAEASKGMNGSGLQ</sequence>
<protein>
    <submittedName>
        <fullName evidence="2">Uncharacterized protein</fullName>
    </submittedName>
</protein>
<feature type="compositionally biased region" description="Low complexity" evidence="1">
    <location>
        <begin position="8"/>
        <end position="20"/>
    </location>
</feature>
<dbReference type="EMBL" id="JAODYH010000012">
    <property type="protein sequence ID" value="MCT9812746.1"/>
    <property type="molecule type" value="Genomic_DNA"/>
</dbReference>
<evidence type="ECO:0000313" key="3">
    <source>
        <dbReference type="Proteomes" id="UP001525968"/>
    </source>
</evidence>
<comment type="caution">
    <text evidence="2">The sequence shown here is derived from an EMBL/GenBank/DDBJ whole genome shotgun (WGS) entry which is preliminary data.</text>
</comment>
<feature type="compositionally biased region" description="Basic and acidic residues" evidence="1">
    <location>
        <begin position="21"/>
        <end position="30"/>
    </location>
</feature>
<dbReference type="RefSeq" id="WP_261501992.1">
    <property type="nucleotide sequence ID" value="NZ_JAODYH010000012.1"/>
</dbReference>
<organism evidence="2 3">
    <name type="scientific">Acidovorax bellezanensis</name>
    <dbReference type="NCBI Taxonomy" id="2976702"/>
    <lineage>
        <taxon>Bacteria</taxon>
        <taxon>Pseudomonadati</taxon>
        <taxon>Pseudomonadota</taxon>
        <taxon>Betaproteobacteria</taxon>
        <taxon>Burkholderiales</taxon>
        <taxon>Comamonadaceae</taxon>
        <taxon>Acidovorax</taxon>
    </lineage>
</organism>
<reference evidence="2 3" key="1">
    <citation type="submission" date="2022-09" db="EMBL/GenBank/DDBJ databases">
        <title>Draft genome of isolate Be4.</title>
        <authorList>
            <person name="Sanchez-Castro I."/>
            <person name="Martinez-Rodriguez P."/>
            <person name="Descostes M."/>
            <person name="Merroun M."/>
        </authorList>
    </citation>
    <scope>NUCLEOTIDE SEQUENCE [LARGE SCALE GENOMIC DNA]</scope>
    <source>
        <strain evidence="2 3">Be4</strain>
    </source>
</reference>
<dbReference type="Proteomes" id="UP001525968">
    <property type="component" value="Unassembled WGS sequence"/>
</dbReference>
<proteinExistence type="predicted"/>